<feature type="region of interest" description="Disordered" evidence="3">
    <location>
        <begin position="1223"/>
        <end position="1261"/>
    </location>
</feature>
<name>A0A6L2JHX4_TANCI</name>
<dbReference type="InterPro" id="IPR043502">
    <property type="entry name" value="DNA/RNA_pol_sf"/>
</dbReference>
<dbReference type="InterPro" id="IPR025724">
    <property type="entry name" value="GAG-pre-integrase_dom"/>
</dbReference>
<reference evidence="5" key="1">
    <citation type="journal article" date="2019" name="Sci. Rep.">
        <title>Draft genome of Tanacetum cinerariifolium, the natural source of mosquito coil.</title>
        <authorList>
            <person name="Yamashiro T."/>
            <person name="Shiraishi A."/>
            <person name="Satake H."/>
            <person name="Nakayama K."/>
        </authorList>
    </citation>
    <scope>NUCLEOTIDE SEQUENCE</scope>
</reference>
<proteinExistence type="predicted"/>
<dbReference type="PROSITE" id="PS50994">
    <property type="entry name" value="INTEGRASE"/>
    <property type="match status" value="1"/>
</dbReference>
<dbReference type="GO" id="GO:0046872">
    <property type="term" value="F:metal ion binding"/>
    <property type="evidence" value="ECO:0007669"/>
    <property type="project" value="UniProtKB-KW"/>
</dbReference>
<feature type="region of interest" description="Disordered" evidence="3">
    <location>
        <begin position="1653"/>
        <end position="1686"/>
    </location>
</feature>
<feature type="region of interest" description="Disordered" evidence="3">
    <location>
        <begin position="1739"/>
        <end position="1758"/>
    </location>
</feature>
<feature type="compositionally biased region" description="Polar residues" evidence="3">
    <location>
        <begin position="1655"/>
        <end position="1682"/>
    </location>
</feature>
<dbReference type="InterPro" id="IPR001584">
    <property type="entry name" value="Integrase_cat-core"/>
</dbReference>
<keyword evidence="1" id="KW-0479">Metal-binding</keyword>
<dbReference type="Gene3D" id="3.30.420.10">
    <property type="entry name" value="Ribonuclease H-like superfamily/Ribonuclease H"/>
    <property type="match status" value="1"/>
</dbReference>
<protein>
    <recommendedName>
        <fullName evidence="4">Integrase catalytic domain-containing protein</fullName>
    </recommendedName>
</protein>
<keyword evidence="2" id="KW-0378">Hydrolase</keyword>
<dbReference type="InterPro" id="IPR012337">
    <property type="entry name" value="RNaseH-like_sf"/>
</dbReference>
<feature type="compositionally biased region" description="Polar residues" evidence="3">
    <location>
        <begin position="1223"/>
        <end position="1232"/>
    </location>
</feature>
<dbReference type="SUPFAM" id="SSF53098">
    <property type="entry name" value="Ribonuclease H-like"/>
    <property type="match status" value="1"/>
</dbReference>
<dbReference type="InterPro" id="IPR039537">
    <property type="entry name" value="Retrotran_Ty1/copia-like"/>
</dbReference>
<sequence>MGPHFMNPVNGHSKAIGAATGPPAGPPALVSSILTHSRSSLIAASIPSLTSCSTASWVKVGSRLVWDLLFGGMILSSRKKMRIEQYFLMTNYSLWEVILNGESLVLTRVVDGVLQPVAPTTVKQRVHRENNMYNVNLKNIVPSEDLTCLFAKVTIDEYNLWHKRLGHINFKTRNKLVKGKFDGKVDEGFLVGYSVISKAFRVFNSRTRIVQETLHVNFLENNPNVVGSGPTWLFDIDSLTKSMNYQPVTVGNQSNPSAGFQDKFDAKKAGEESDQQYVLFLVWYFGSKNPQNTDGDVTFDEKEPAFEGSKLVSKVNVFPSSSAQSKKQDDKTKREAKDITYFDDEGDVGAEADFNNLETSITVSPIPTIRVHKDHPVTQIIGDLSSATQTRSMSRVAKDQGGLSQIFNDDFHTCMFACLLSQKEPKRLICRIEKELLVPNDFFKNKKDEIGIVVRNKARLVAQGHMLEEGINYEKFFAPIARIEAIRLFLAYASFMGFMVYQMDVKSAFLYGTIKEEVYVCQPSGFEDPDHPDKVYKMVKALYGLHQAPRAWYETLANYPLENGLQRGKIDHTLFIKRLKGDILLVQIYVDDIIFGLTNKDLCKSFKKLMKDKFQMSSMGELTIFLDGKSASTPIDTEKPLLKDPDGEDVDVHTYRSMIGSLMYLTSSRPDIMFALQLLVQLNAVPRHILLDCIFLGFGLTMQVVLSGVSTPRCDENRLELMELMVFLLPSDEKVGVEVSAVDLQVSTVQLILLLTIVGVKKVNDVIRLQALVDKKKVVVTKATIREALLLDDAEGVECLPNEEIFTELARIGYEKPSTKLTFYKAFFSSQWRKQVGDLSTHTTQYTSPALTQKVFANMKWIGKGFYGVATPLFEGMLVVQEVEEGDVDENVENVNAGDTVEGDVSAANDKRVKKLERRNKVKVLTLRRLQKVGTGQRVETSDNTVMDDVSNQGRMIAEMDQDADVVLEEAKEVADDAKADQDAKEEESEPTELQVVGIVTTAKLITKVVTAASTTISVDEVLVYAVTTDVASKLTATPSRRTKGVVIRDPENKSQELEAVGIMWCTYNCIYNNTADFVSREEVPTHKVYSGSDAKCSLKDTLNKLKGKVVVNEAITLHPIDPELLRIVVASLAPKLRNNRTAHYDYLKHTQEEIATLREIVENERLLNPLNTFLDYALNNNKKIRFTKHIPSLGNTPIKTTSSTNVVSNKAVLSSTGVNLLTSASGSQRQGNTKKDRIQQTQSRAKKNKLEDRPRNVRPSLHNKKTVINTKAISSVPNSKLNVNSNLKCAMCNGCLFFDNHDSCVLEFINSMNAHVKSKSVKKLVNKKIWKPTRKVFTTIGHKWRSTGRIFTIVRNACPLTRITTTAIVPLRKPISLENGVDLLTGSRGNNLDTLSFGDMMASSPICLLSKASKTKSRLWHRRLSHLDFGAINHLARQGLVRGLSKLKFKKDHLCSACAMGKSKKKSHKLISDDTNPEKLYLLYMDLYGPMRVESVNGNKYILVIIDDYSRFTWVKCLRSKDETTDFIIKFLKMIQVQLKTPYELLHNKLPDLSFLQVFGALCYPTNDNKNLGELQPKADIGIFIGYAPTKKAFRIYHRLTRQIVKTIHVDFDELTTMASEQSSSGPALNEMTPTTITPEVIAPIVDAIPPVQAESTGSPSLTTVDQDTPSPSKSQTTPEKQSPIIPQDVEEDIYDIEVTLMGNDPLFVMPIPKVAPDCSSSTVSPHTIVQPDHRIPQRNSKWTKDHPLNNIIDQLS</sequence>
<dbReference type="GO" id="GO:0016787">
    <property type="term" value="F:hydrolase activity"/>
    <property type="evidence" value="ECO:0007669"/>
    <property type="project" value="UniProtKB-KW"/>
</dbReference>
<dbReference type="EMBL" id="BKCJ010000800">
    <property type="protein sequence ID" value="GEU36349.1"/>
    <property type="molecule type" value="Genomic_DNA"/>
</dbReference>
<organism evidence="5">
    <name type="scientific">Tanacetum cinerariifolium</name>
    <name type="common">Dalmatian daisy</name>
    <name type="synonym">Chrysanthemum cinerariifolium</name>
    <dbReference type="NCBI Taxonomy" id="118510"/>
    <lineage>
        <taxon>Eukaryota</taxon>
        <taxon>Viridiplantae</taxon>
        <taxon>Streptophyta</taxon>
        <taxon>Embryophyta</taxon>
        <taxon>Tracheophyta</taxon>
        <taxon>Spermatophyta</taxon>
        <taxon>Magnoliopsida</taxon>
        <taxon>eudicotyledons</taxon>
        <taxon>Gunneridae</taxon>
        <taxon>Pentapetalae</taxon>
        <taxon>asterids</taxon>
        <taxon>campanulids</taxon>
        <taxon>Asterales</taxon>
        <taxon>Asteraceae</taxon>
        <taxon>Asteroideae</taxon>
        <taxon>Anthemideae</taxon>
        <taxon>Anthemidinae</taxon>
        <taxon>Tanacetum</taxon>
    </lineage>
</organism>
<comment type="caution">
    <text evidence="5">The sequence shown here is derived from an EMBL/GenBank/DDBJ whole genome shotgun (WGS) entry which is preliminary data.</text>
</comment>
<evidence type="ECO:0000256" key="2">
    <source>
        <dbReference type="ARBA" id="ARBA00022801"/>
    </source>
</evidence>
<evidence type="ECO:0000256" key="1">
    <source>
        <dbReference type="ARBA" id="ARBA00022723"/>
    </source>
</evidence>
<dbReference type="Pfam" id="PF13976">
    <property type="entry name" value="gag_pre-integrs"/>
    <property type="match status" value="1"/>
</dbReference>
<dbReference type="GO" id="GO:0015074">
    <property type="term" value="P:DNA integration"/>
    <property type="evidence" value="ECO:0007669"/>
    <property type="project" value="InterPro"/>
</dbReference>
<feature type="domain" description="Integrase catalytic" evidence="4">
    <location>
        <begin position="1474"/>
        <end position="1660"/>
    </location>
</feature>
<dbReference type="InterPro" id="IPR013103">
    <property type="entry name" value="RVT_2"/>
</dbReference>
<dbReference type="PANTHER" id="PTHR42648">
    <property type="entry name" value="TRANSPOSASE, PUTATIVE-RELATED"/>
    <property type="match status" value="1"/>
</dbReference>
<dbReference type="PANTHER" id="PTHR42648:SF18">
    <property type="entry name" value="RETROTRANSPOSON, UNCLASSIFIED-LIKE PROTEIN"/>
    <property type="match status" value="1"/>
</dbReference>
<dbReference type="InterPro" id="IPR057670">
    <property type="entry name" value="SH3_retrovirus"/>
</dbReference>
<dbReference type="Pfam" id="PF07727">
    <property type="entry name" value="RVT_2"/>
    <property type="match status" value="1"/>
</dbReference>
<evidence type="ECO:0000313" key="5">
    <source>
        <dbReference type="EMBL" id="GEU36349.1"/>
    </source>
</evidence>
<accession>A0A6L2JHX4</accession>
<evidence type="ECO:0000259" key="4">
    <source>
        <dbReference type="PROSITE" id="PS50994"/>
    </source>
</evidence>
<dbReference type="Pfam" id="PF25597">
    <property type="entry name" value="SH3_retrovirus"/>
    <property type="match status" value="2"/>
</dbReference>
<evidence type="ECO:0000256" key="3">
    <source>
        <dbReference type="SAM" id="MobiDB-lite"/>
    </source>
</evidence>
<gene>
    <name evidence="5" type="ORF">Tci_008327</name>
</gene>
<dbReference type="GO" id="GO:0003676">
    <property type="term" value="F:nucleic acid binding"/>
    <property type="evidence" value="ECO:0007669"/>
    <property type="project" value="InterPro"/>
</dbReference>
<dbReference type="SUPFAM" id="SSF56672">
    <property type="entry name" value="DNA/RNA polymerases"/>
    <property type="match status" value="1"/>
</dbReference>
<dbReference type="InterPro" id="IPR036397">
    <property type="entry name" value="RNaseH_sf"/>
</dbReference>